<comment type="caution">
    <text evidence="1">The sequence shown here is derived from an EMBL/GenBank/DDBJ whole genome shotgun (WGS) entry which is preliminary data.</text>
</comment>
<name>A0ACC1INI1_9FUNG</name>
<protein>
    <submittedName>
        <fullName evidence="1">Uncharacterized protein</fullName>
    </submittedName>
</protein>
<reference evidence="1" key="1">
    <citation type="submission" date="2022-07" db="EMBL/GenBank/DDBJ databases">
        <title>Phylogenomic reconstructions and comparative analyses of Kickxellomycotina fungi.</title>
        <authorList>
            <person name="Reynolds N.K."/>
            <person name="Stajich J.E."/>
            <person name="Barry K."/>
            <person name="Grigoriev I.V."/>
            <person name="Crous P."/>
            <person name="Smith M.E."/>
        </authorList>
    </citation>
    <scope>NUCLEOTIDE SEQUENCE</scope>
    <source>
        <strain evidence="1">Benny 63K</strain>
    </source>
</reference>
<proteinExistence type="predicted"/>
<organism evidence="1 2">
    <name type="scientific">Kickxella alabastrina</name>
    <dbReference type="NCBI Taxonomy" id="61397"/>
    <lineage>
        <taxon>Eukaryota</taxon>
        <taxon>Fungi</taxon>
        <taxon>Fungi incertae sedis</taxon>
        <taxon>Zoopagomycota</taxon>
        <taxon>Kickxellomycotina</taxon>
        <taxon>Kickxellomycetes</taxon>
        <taxon>Kickxellales</taxon>
        <taxon>Kickxellaceae</taxon>
        <taxon>Kickxella</taxon>
    </lineage>
</organism>
<keyword evidence="2" id="KW-1185">Reference proteome</keyword>
<evidence type="ECO:0000313" key="2">
    <source>
        <dbReference type="Proteomes" id="UP001150581"/>
    </source>
</evidence>
<accession>A0ACC1INI1</accession>
<gene>
    <name evidence="1" type="ORF">LPJ66_003027</name>
</gene>
<sequence>MSGAAQHTYTAKNGKLSVIHGARIPLALLRLLFGDANSSSNSYHRDSDDGDDSSATTTTTNTSYTDTSLSPNHLFKRELARSIYALSMDSSHLAVAHDDRYMLLERPEDDAPMNYRLVSVGSDAAFPGESVTSLYCMSVYTPHGHQKQGRGQSLCVAVGYSSGYLRIFSIYGHLLTTHQFHPQALIRIRLRMPSQANSAQESGEMRYMTSNNIGSGNSVNNHGVSSAVDDAEEVCLTYTNGTMVSIDGKSLYLALRLCLNEASSAESDEPMFQYKKWAFDLNTPLVSDAVSYGPSAHRDPLASLAKATMTSSPLLSDATARFLVAPQHGDAAFGVFMTNEDAAMSFSAVDIAGKMAARVTGAVLSIAKSYFWRSSSQPSSRNSDSTSHGAAGTSDPGTLVPCAFAVRDSPRKVLDISLAPAQYSLATLTDSLGRVLVFDLESCEIIHMLKGLRGSQCAWLETESPDETSGTAHDDDRVSQRRRRMFIVVYAGKRGTVEVFELGSLERSLASVSVGLGWKLVQCPTQPLGGSLVVGSAGSARRAALPSLASCMLLNESGHAAHIQINI</sequence>
<dbReference type="EMBL" id="JANBPG010000279">
    <property type="protein sequence ID" value="KAJ1897994.1"/>
    <property type="molecule type" value="Genomic_DNA"/>
</dbReference>
<evidence type="ECO:0000313" key="1">
    <source>
        <dbReference type="EMBL" id="KAJ1897994.1"/>
    </source>
</evidence>
<dbReference type="Proteomes" id="UP001150581">
    <property type="component" value="Unassembled WGS sequence"/>
</dbReference>